<dbReference type="EMBL" id="BARV01001326">
    <property type="protein sequence ID" value="GAH94818.1"/>
    <property type="molecule type" value="Genomic_DNA"/>
</dbReference>
<proteinExistence type="predicted"/>
<gene>
    <name evidence="1" type="ORF">S06H3_03916</name>
</gene>
<accession>X1LL08</accession>
<protein>
    <submittedName>
        <fullName evidence="1">Uncharacterized protein</fullName>
    </submittedName>
</protein>
<organism evidence="1">
    <name type="scientific">marine sediment metagenome</name>
    <dbReference type="NCBI Taxonomy" id="412755"/>
    <lineage>
        <taxon>unclassified sequences</taxon>
        <taxon>metagenomes</taxon>
        <taxon>ecological metagenomes</taxon>
    </lineage>
</organism>
<comment type="caution">
    <text evidence="1">The sequence shown here is derived from an EMBL/GenBank/DDBJ whole genome shotgun (WGS) entry which is preliminary data.</text>
</comment>
<reference evidence="1" key="1">
    <citation type="journal article" date="2014" name="Front. Microbiol.">
        <title>High frequency of phylogenetically diverse reductive dehalogenase-homologous genes in deep subseafloor sedimentary metagenomes.</title>
        <authorList>
            <person name="Kawai M."/>
            <person name="Futagami T."/>
            <person name="Toyoda A."/>
            <person name="Takaki Y."/>
            <person name="Nishi S."/>
            <person name="Hori S."/>
            <person name="Arai W."/>
            <person name="Tsubouchi T."/>
            <person name="Morono Y."/>
            <person name="Uchiyama I."/>
            <person name="Ito T."/>
            <person name="Fujiyama A."/>
            <person name="Inagaki F."/>
            <person name="Takami H."/>
        </authorList>
    </citation>
    <scope>NUCLEOTIDE SEQUENCE</scope>
    <source>
        <strain evidence="1">Expedition CK06-06</strain>
    </source>
</reference>
<name>X1LL08_9ZZZZ</name>
<evidence type="ECO:0000313" key="1">
    <source>
        <dbReference type="EMBL" id="GAH94818.1"/>
    </source>
</evidence>
<sequence length="63" mass="6720">MSGELAQKLRVMVAGCPGGNPTVQKLLKTILNNANTIDQLQTINDKLLEAFKKLSNGLGLPEA</sequence>
<dbReference type="AlphaFoldDB" id="X1LL08"/>